<name>Q0G437_9HYPH</name>
<protein>
    <submittedName>
        <fullName evidence="1">Uncharacterized protein</fullName>
    </submittedName>
</protein>
<dbReference type="EMBL" id="AATP01000002">
    <property type="protein sequence ID" value="EAU41644.1"/>
    <property type="molecule type" value="Genomic_DNA"/>
</dbReference>
<evidence type="ECO:0000313" key="1">
    <source>
        <dbReference type="EMBL" id="EAU41644.1"/>
    </source>
</evidence>
<organism evidence="1 2">
    <name type="scientific">Fulvimarina pelagi HTCC2506</name>
    <dbReference type="NCBI Taxonomy" id="314231"/>
    <lineage>
        <taxon>Bacteria</taxon>
        <taxon>Pseudomonadati</taxon>
        <taxon>Pseudomonadota</taxon>
        <taxon>Alphaproteobacteria</taxon>
        <taxon>Hyphomicrobiales</taxon>
        <taxon>Aurantimonadaceae</taxon>
        <taxon>Fulvimarina</taxon>
    </lineage>
</organism>
<reference evidence="1 2" key="1">
    <citation type="journal article" date="2010" name="J. Bacteriol.">
        <title>Genome sequence of Fulvimarina pelagi HTCC2506T, a Mn(II)-oxidizing alphaproteobacterium possessing an aerobic anoxygenic photosynthetic gene cluster and Xanthorhodopsin.</title>
        <authorList>
            <person name="Kang I."/>
            <person name="Oh H.M."/>
            <person name="Lim S.I."/>
            <person name="Ferriera S."/>
            <person name="Giovannoni S.J."/>
            <person name="Cho J.C."/>
        </authorList>
    </citation>
    <scope>NUCLEOTIDE SEQUENCE [LARGE SCALE GENOMIC DNA]</scope>
    <source>
        <strain evidence="1 2">HTCC2506</strain>
    </source>
</reference>
<proteinExistence type="predicted"/>
<dbReference type="HOGENOM" id="CLU_3396670_0_0_5"/>
<comment type="caution">
    <text evidence="1">The sequence shown here is derived from an EMBL/GenBank/DDBJ whole genome shotgun (WGS) entry which is preliminary data.</text>
</comment>
<sequence>MERPWLGHGLEIAHAIAGFMPSKMSIDQGRS</sequence>
<gene>
    <name evidence="1" type="ORF">FP2506_14464</name>
</gene>
<evidence type="ECO:0000313" key="2">
    <source>
        <dbReference type="Proteomes" id="UP000004310"/>
    </source>
</evidence>
<keyword evidence="2" id="KW-1185">Reference proteome</keyword>
<dbReference type="Proteomes" id="UP000004310">
    <property type="component" value="Unassembled WGS sequence"/>
</dbReference>
<accession>Q0G437</accession>
<dbReference type="AlphaFoldDB" id="Q0G437"/>